<comment type="caution">
    <text evidence="1">The sequence shown here is derived from an EMBL/GenBank/DDBJ whole genome shotgun (WGS) entry which is preliminary data.</text>
</comment>
<sequence>DEINDENEMNIEKGSSQISARTLAGLYKLANKAREKTIR</sequence>
<feature type="non-terminal residue" evidence="1">
    <location>
        <position position="1"/>
    </location>
</feature>
<dbReference type="EMBL" id="CAJVPZ010046198">
    <property type="protein sequence ID" value="CAG8770571.1"/>
    <property type="molecule type" value="Genomic_DNA"/>
</dbReference>
<gene>
    <name evidence="1" type="ORF">RFULGI_LOCUS15027</name>
</gene>
<evidence type="ECO:0000313" key="1">
    <source>
        <dbReference type="EMBL" id="CAG8770571.1"/>
    </source>
</evidence>
<reference evidence="1" key="1">
    <citation type="submission" date="2021-06" db="EMBL/GenBank/DDBJ databases">
        <authorList>
            <person name="Kallberg Y."/>
            <person name="Tangrot J."/>
            <person name="Rosling A."/>
        </authorList>
    </citation>
    <scope>NUCLEOTIDE SEQUENCE</scope>
    <source>
        <strain evidence="1">IN212</strain>
    </source>
</reference>
<feature type="non-terminal residue" evidence="1">
    <location>
        <position position="39"/>
    </location>
</feature>
<protein>
    <submittedName>
        <fullName evidence="1">15732_t:CDS:1</fullName>
    </submittedName>
</protein>
<evidence type="ECO:0000313" key="2">
    <source>
        <dbReference type="Proteomes" id="UP000789396"/>
    </source>
</evidence>
<keyword evidence="2" id="KW-1185">Reference proteome</keyword>
<organism evidence="1 2">
    <name type="scientific">Racocetra fulgida</name>
    <dbReference type="NCBI Taxonomy" id="60492"/>
    <lineage>
        <taxon>Eukaryota</taxon>
        <taxon>Fungi</taxon>
        <taxon>Fungi incertae sedis</taxon>
        <taxon>Mucoromycota</taxon>
        <taxon>Glomeromycotina</taxon>
        <taxon>Glomeromycetes</taxon>
        <taxon>Diversisporales</taxon>
        <taxon>Gigasporaceae</taxon>
        <taxon>Racocetra</taxon>
    </lineage>
</organism>
<dbReference type="Proteomes" id="UP000789396">
    <property type="component" value="Unassembled WGS sequence"/>
</dbReference>
<name>A0A9N9J9X5_9GLOM</name>
<dbReference type="AlphaFoldDB" id="A0A9N9J9X5"/>
<proteinExistence type="predicted"/>
<accession>A0A9N9J9X5</accession>